<evidence type="ECO:0000256" key="2">
    <source>
        <dbReference type="ARBA" id="ARBA00022989"/>
    </source>
</evidence>
<keyword evidence="7" id="KW-1185">Reference proteome</keyword>
<dbReference type="PANTHER" id="PTHR11360:SF284">
    <property type="entry name" value="EG:103B4.3 PROTEIN-RELATED"/>
    <property type="match status" value="1"/>
</dbReference>
<evidence type="ECO:0000313" key="6">
    <source>
        <dbReference type="EMBL" id="PHZ84611.1"/>
    </source>
</evidence>
<dbReference type="SUPFAM" id="SSF103473">
    <property type="entry name" value="MFS general substrate transporter"/>
    <property type="match status" value="1"/>
</dbReference>
<keyword evidence="3 4" id="KW-0472">Membrane</keyword>
<dbReference type="PANTHER" id="PTHR11360">
    <property type="entry name" value="MONOCARBOXYLATE TRANSPORTER"/>
    <property type="match status" value="1"/>
</dbReference>
<feature type="transmembrane region" description="Helical" evidence="4">
    <location>
        <begin position="85"/>
        <end position="103"/>
    </location>
</feature>
<evidence type="ECO:0000256" key="4">
    <source>
        <dbReference type="SAM" id="Phobius"/>
    </source>
</evidence>
<dbReference type="Pfam" id="PF07690">
    <property type="entry name" value="MFS_1"/>
    <property type="match status" value="1"/>
</dbReference>
<proteinExistence type="predicted"/>
<name>A0A2G4YQK4_9PROT</name>
<dbReference type="InterPro" id="IPR020846">
    <property type="entry name" value="MFS_dom"/>
</dbReference>
<dbReference type="PROSITE" id="PS50850">
    <property type="entry name" value="MFS"/>
    <property type="match status" value="1"/>
</dbReference>
<dbReference type="GO" id="GO:0022857">
    <property type="term" value="F:transmembrane transporter activity"/>
    <property type="evidence" value="ECO:0007669"/>
    <property type="project" value="InterPro"/>
</dbReference>
<feature type="transmembrane region" description="Helical" evidence="4">
    <location>
        <begin position="109"/>
        <end position="129"/>
    </location>
</feature>
<dbReference type="EMBL" id="PDEM01000024">
    <property type="protein sequence ID" value="PHZ84611.1"/>
    <property type="molecule type" value="Genomic_DNA"/>
</dbReference>
<gene>
    <name evidence="6" type="ORF">CRD36_12480</name>
</gene>
<feature type="domain" description="Major facilitator superfamily (MFS) profile" evidence="5">
    <location>
        <begin position="16"/>
        <end position="405"/>
    </location>
</feature>
<feature type="transmembrane region" description="Helical" evidence="4">
    <location>
        <begin position="54"/>
        <end position="73"/>
    </location>
</feature>
<dbReference type="InterPro" id="IPR011701">
    <property type="entry name" value="MFS"/>
</dbReference>
<dbReference type="CDD" id="cd17355">
    <property type="entry name" value="MFS_YcxA_like"/>
    <property type="match status" value="1"/>
</dbReference>
<evidence type="ECO:0000313" key="7">
    <source>
        <dbReference type="Proteomes" id="UP000229730"/>
    </source>
</evidence>
<protein>
    <submittedName>
        <fullName evidence="6">MFS transporter</fullName>
    </submittedName>
</protein>
<sequence>MMARSNGFGILSQAHGAVLSSTIGISVGITSTVMTVFGLFLIPISEEFGWTRSSVAVVLPILAITSALIYPVIGHLADRYGSRIVVLLGSILFAASVALVSQVKGLFQFYAVYTLIGITGSVLGPIIFTKVIAGWFNKNRGFYLGMVSGVGNGVGSTVMPLIVAALMAEYGWRGAYQGIGLIILCLGIPVLYFLLRDPPPLEISEVTPDGESAVGYSFSQARKTKAFWMIILAIPLCAGCMMAVFIHVVPMLLDRGFPVGQATTVLATFALVTVAGQICAGWLLDRLANPRVVAPLFLVAMLGIPLLEFSDSYPVLLLSAAMMGIGLGTEFGLLPYSISRYFGLKSYGAISGVMYSAVAMTTGFLPVLMDVVFDLSGSYQIAMVAITAGMLVGSLLVAFLPPFSAVMKKTSAEKTALHLGDLADEKSMSL</sequence>
<feature type="transmembrane region" description="Helical" evidence="4">
    <location>
        <begin position="346"/>
        <end position="369"/>
    </location>
</feature>
<feature type="transmembrane region" description="Helical" evidence="4">
    <location>
        <begin position="141"/>
        <end position="168"/>
    </location>
</feature>
<dbReference type="InterPro" id="IPR050327">
    <property type="entry name" value="Proton-linked_MCT"/>
</dbReference>
<feature type="transmembrane region" description="Helical" evidence="4">
    <location>
        <begin position="21"/>
        <end position="42"/>
    </location>
</feature>
<feature type="transmembrane region" description="Helical" evidence="4">
    <location>
        <begin position="313"/>
        <end position="334"/>
    </location>
</feature>
<dbReference type="Gene3D" id="1.20.1250.20">
    <property type="entry name" value="MFS general substrate transporter like domains"/>
    <property type="match status" value="2"/>
</dbReference>
<evidence type="ECO:0000259" key="5">
    <source>
        <dbReference type="PROSITE" id="PS50850"/>
    </source>
</evidence>
<dbReference type="Proteomes" id="UP000229730">
    <property type="component" value="Unassembled WGS sequence"/>
</dbReference>
<dbReference type="InParanoid" id="A0A2G4YQK4"/>
<accession>A0A2G4YQK4</accession>
<dbReference type="AlphaFoldDB" id="A0A2G4YQK4"/>
<evidence type="ECO:0000256" key="3">
    <source>
        <dbReference type="ARBA" id="ARBA00023136"/>
    </source>
</evidence>
<organism evidence="6 7">
    <name type="scientific">Paremcibacter congregatus</name>
    <dbReference type="NCBI Taxonomy" id="2043170"/>
    <lineage>
        <taxon>Bacteria</taxon>
        <taxon>Pseudomonadati</taxon>
        <taxon>Pseudomonadota</taxon>
        <taxon>Alphaproteobacteria</taxon>
        <taxon>Emcibacterales</taxon>
        <taxon>Emcibacteraceae</taxon>
        <taxon>Paremcibacter</taxon>
    </lineage>
</organism>
<keyword evidence="2 4" id="KW-1133">Transmembrane helix</keyword>
<reference evidence="6 7" key="1">
    <citation type="submission" date="2017-10" db="EMBL/GenBank/DDBJ databases">
        <title>Frigbacter circumglobatus gen. nov. sp. nov., isolated from sediment cultured in situ.</title>
        <authorList>
            <person name="Zhao Z."/>
        </authorList>
    </citation>
    <scope>NUCLEOTIDE SEQUENCE [LARGE SCALE GENOMIC DNA]</scope>
    <source>
        <strain evidence="6 7">ZYL</strain>
    </source>
</reference>
<feature type="transmembrane region" description="Helical" evidence="4">
    <location>
        <begin position="265"/>
        <end position="284"/>
    </location>
</feature>
<dbReference type="InterPro" id="IPR036259">
    <property type="entry name" value="MFS_trans_sf"/>
</dbReference>
<feature type="transmembrane region" description="Helical" evidence="4">
    <location>
        <begin position="291"/>
        <end position="307"/>
    </location>
</feature>
<feature type="transmembrane region" description="Helical" evidence="4">
    <location>
        <begin position="381"/>
        <end position="400"/>
    </location>
</feature>
<keyword evidence="1 4" id="KW-0812">Transmembrane</keyword>
<comment type="caution">
    <text evidence="6">The sequence shown here is derived from an EMBL/GenBank/DDBJ whole genome shotgun (WGS) entry which is preliminary data.</text>
</comment>
<dbReference type="RefSeq" id="WP_099473721.1">
    <property type="nucleotide sequence ID" value="NZ_PDEM01000024.1"/>
</dbReference>
<feature type="transmembrane region" description="Helical" evidence="4">
    <location>
        <begin position="226"/>
        <end position="253"/>
    </location>
</feature>
<feature type="transmembrane region" description="Helical" evidence="4">
    <location>
        <begin position="174"/>
        <end position="195"/>
    </location>
</feature>
<evidence type="ECO:0000256" key="1">
    <source>
        <dbReference type="ARBA" id="ARBA00022692"/>
    </source>
</evidence>
<dbReference type="OrthoDB" id="9796632at2"/>